<name>A0A6C2UM79_9BACT</name>
<evidence type="ECO:0000259" key="6">
    <source>
        <dbReference type="Pfam" id="PF00884"/>
    </source>
</evidence>
<dbReference type="InterPro" id="IPR000917">
    <property type="entry name" value="Sulfatase_N"/>
</dbReference>
<dbReference type="InterPro" id="IPR050738">
    <property type="entry name" value="Sulfatase"/>
</dbReference>
<dbReference type="Proteomes" id="UP000346198">
    <property type="component" value="Unassembled WGS sequence"/>
</dbReference>
<dbReference type="RefSeq" id="WP_136061834.1">
    <property type="nucleotide sequence ID" value="NZ_CAAHFH010000001.1"/>
</dbReference>
<gene>
    <name evidence="7" type="primary">atsA_187</name>
    <name evidence="7" type="ORF">SCARR_02477</name>
</gene>
<keyword evidence="3" id="KW-0378">Hydrolase</keyword>
<keyword evidence="2" id="KW-0479">Metal-binding</keyword>
<comment type="similarity">
    <text evidence="1">Belongs to the sulfatase family.</text>
</comment>
<dbReference type="InterPro" id="IPR017850">
    <property type="entry name" value="Alkaline_phosphatase_core_sf"/>
</dbReference>
<keyword evidence="8" id="KW-1185">Reference proteome</keyword>
<dbReference type="Gene3D" id="3.40.720.10">
    <property type="entry name" value="Alkaline Phosphatase, subunit A"/>
    <property type="match status" value="1"/>
</dbReference>
<feature type="domain" description="Sulfatase N-terminal" evidence="6">
    <location>
        <begin position="37"/>
        <end position="149"/>
    </location>
</feature>
<dbReference type="CDD" id="cd16027">
    <property type="entry name" value="SGSH"/>
    <property type="match status" value="1"/>
</dbReference>
<dbReference type="SUPFAM" id="SSF53649">
    <property type="entry name" value="Alkaline phosphatase-like"/>
    <property type="match status" value="1"/>
</dbReference>
<dbReference type="PANTHER" id="PTHR42693:SF53">
    <property type="entry name" value="ENDO-4-O-SULFATASE"/>
    <property type="match status" value="1"/>
</dbReference>
<dbReference type="PANTHER" id="PTHR42693">
    <property type="entry name" value="ARYLSULFATASE FAMILY MEMBER"/>
    <property type="match status" value="1"/>
</dbReference>
<accession>A0A6C2UM79</accession>
<dbReference type="AlphaFoldDB" id="A0A6C2UM79"/>
<feature type="domain" description="Sulfatase N-terminal" evidence="6">
    <location>
        <begin position="157"/>
        <end position="304"/>
    </location>
</feature>
<dbReference type="PROSITE" id="PS00149">
    <property type="entry name" value="SULFATASE_2"/>
    <property type="match status" value="1"/>
</dbReference>
<dbReference type="EMBL" id="CAAHFH010000001">
    <property type="protein sequence ID" value="VGO20414.1"/>
    <property type="molecule type" value="Genomic_DNA"/>
</dbReference>
<feature type="compositionally biased region" description="Basic and acidic residues" evidence="5">
    <location>
        <begin position="451"/>
        <end position="473"/>
    </location>
</feature>
<evidence type="ECO:0000256" key="1">
    <source>
        <dbReference type="ARBA" id="ARBA00008779"/>
    </source>
</evidence>
<evidence type="ECO:0000256" key="5">
    <source>
        <dbReference type="SAM" id="MobiDB-lite"/>
    </source>
</evidence>
<sequence length="492" mass="55402">MIRNRIKGQVFRGLFVMGAVFFTLLQAYAETSEPAPPNIVLIIGDDISDTDFGCYGHPTIKTPNIDLLAANGLRFSNAYLTISQCSPTRCSIITGRYPHNTGAPELHMALPKGQVMFPALLNQAGYYTAAAGKWHMGNYAKKAFDKVVDSRPGGGERWVQCLQERPKDKPFLMWFASHDAHRSWQEDKEAVPHAPEDAVIPPYSIDTQEARVDLAKYYDEVQRLDRYTGMVVDELKKQGVLENTIIIFMADNGRPFPRCKTRLYDSGIKTPFIVHWPAGLKQRGEVCDSLISAIDIAPTLLELSDLKSPPSVQGTSILPLLDDPEKTVREYVFAEHNWHVQIAHERMVRHGNYVYIRNAHPQLPQICGLEDQCPQKELRALAKEGKLTPAQMDPLLEPRPAEELFDVSNDPHQIKDLARNPEYAQVLENMRTLMDEWQASTGDTTPPLDKATPDRNDRRTGKLIHEKENRPKDGIVPGQSKEAQKINNPGPR</sequence>
<reference evidence="7 8" key="1">
    <citation type="submission" date="2019-04" db="EMBL/GenBank/DDBJ databases">
        <authorList>
            <person name="Van Vliet M D."/>
        </authorList>
    </citation>
    <scope>NUCLEOTIDE SEQUENCE [LARGE SCALE GENOMIC DNA]</scope>
    <source>
        <strain evidence="7 8">F21</strain>
    </source>
</reference>
<evidence type="ECO:0000256" key="4">
    <source>
        <dbReference type="ARBA" id="ARBA00022837"/>
    </source>
</evidence>
<dbReference type="GO" id="GO:0004065">
    <property type="term" value="F:arylsulfatase activity"/>
    <property type="evidence" value="ECO:0007669"/>
    <property type="project" value="TreeGrafter"/>
</dbReference>
<proteinExistence type="inferred from homology"/>
<evidence type="ECO:0000313" key="8">
    <source>
        <dbReference type="Proteomes" id="UP000346198"/>
    </source>
</evidence>
<organism evidence="7 8">
    <name type="scientific">Pontiella sulfatireligans</name>
    <dbReference type="NCBI Taxonomy" id="2750658"/>
    <lineage>
        <taxon>Bacteria</taxon>
        <taxon>Pseudomonadati</taxon>
        <taxon>Kiritimatiellota</taxon>
        <taxon>Kiritimatiellia</taxon>
        <taxon>Kiritimatiellales</taxon>
        <taxon>Pontiellaceae</taxon>
        <taxon>Pontiella</taxon>
    </lineage>
</organism>
<evidence type="ECO:0000313" key="7">
    <source>
        <dbReference type="EMBL" id="VGO20414.1"/>
    </source>
</evidence>
<dbReference type="Pfam" id="PF00884">
    <property type="entry name" value="Sulfatase"/>
    <property type="match status" value="2"/>
</dbReference>
<evidence type="ECO:0000256" key="3">
    <source>
        <dbReference type="ARBA" id="ARBA00022801"/>
    </source>
</evidence>
<feature type="region of interest" description="Disordered" evidence="5">
    <location>
        <begin position="439"/>
        <end position="492"/>
    </location>
</feature>
<protein>
    <submittedName>
        <fullName evidence="7">Arylsulfatase</fullName>
    </submittedName>
</protein>
<keyword evidence="4" id="KW-0106">Calcium</keyword>
<dbReference type="InterPro" id="IPR024607">
    <property type="entry name" value="Sulfatase_CS"/>
</dbReference>
<dbReference type="GO" id="GO:0046872">
    <property type="term" value="F:metal ion binding"/>
    <property type="evidence" value="ECO:0007669"/>
    <property type="project" value="UniProtKB-KW"/>
</dbReference>
<evidence type="ECO:0000256" key="2">
    <source>
        <dbReference type="ARBA" id="ARBA00022723"/>
    </source>
</evidence>